<keyword evidence="2" id="KW-1185">Reference proteome</keyword>
<name>A0A1H1S4A9_9PSED</name>
<dbReference type="RefSeq" id="WP_090203715.1">
    <property type="nucleotide sequence ID" value="NZ_LT629777.1"/>
</dbReference>
<dbReference type="AlphaFoldDB" id="A0A1H1S4A9"/>
<reference evidence="2" key="1">
    <citation type="submission" date="2016-10" db="EMBL/GenBank/DDBJ databases">
        <authorList>
            <person name="Varghese N."/>
            <person name="Submissions S."/>
        </authorList>
    </citation>
    <scope>NUCLEOTIDE SEQUENCE [LARGE SCALE GENOMIC DNA]</scope>
    <source>
        <strain evidence="2">ATCC 23835</strain>
    </source>
</reference>
<sequence>MFENTLQDSPRVDLPEEAVVGKRVDLAGPAVNTFSGIYKLEFRGPGEPYFVTLYRTYWDSISFIVPDKVGEHVVEGYYSSGTSVPEDAHIFGTINIVPA</sequence>
<protein>
    <submittedName>
        <fullName evidence="1">Uncharacterized protein</fullName>
    </submittedName>
</protein>
<evidence type="ECO:0000313" key="2">
    <source>
        <dbReference type="Proteomes" id="UP000199524"/>
    </source>
</evidence>
<organism evidence="1 2">
    <name type="scientific">Pseudomonas asplenii</name>
    <dbReference type="NCBI Taxonomy" id="53407"/>
    <lineage>
        <taxon>Bacteria</taxon>
        <taxon>Pseudomonadati</taxon>
        <taxon>Pseudomonadota</taxon>
        <taxon>Gammaproteobacteria</taxon>
        <taxon>Pseudomonadales</taxon>
        <taxon>Pseudomonadaceae</taxon>
        <taxon>Pseudomonas</taxon>
    </lineage>
</organism>
<dbReference type="EMBL" id="LT629777">
    <property type="protein sequence ID" value="SDS42576.1"/>
    <property type="molecule type" value="Genomic_DNA"/>
</dbReference>
<dbReference type="Proteomes" id="UP000199524">
    <property type="component" value="Chromosome I"/>
</dbReference>
<dbReference type="GeneID" id="300206561"/>
<accession>A0A1H1S4A9</accession>
<evidence type="ECO:0000313" key="1">
    <source>
        <dbReference type="EMBL" id="SDS42576.1"/>
    </source>
</evidence>
<gene>
    <name evidence="1" type="ORF">SAMN05216598_1552</name>
</gene>
<proteinExistence type="predicted"/>